<dbReference type="SUPFAM" id="SSF46785">
    <property type="entry name" value="Winged helix' DNA-binding domain"/>
    <property type="match status" value="1"/>
</dbReference>
<organism evidence="5 6">
    <name type="scientific">Vagococcus proximus</name>
    <dbReference type="NCBI Taxonomy" id="2991417"/>
    <lineage>
        <taxon>Bacteria</taxon>
        <taxon>Bacillati</taxon>
        <taxon>Bacillota</taxon>
        <taxon>Bacilli</taxon>
        <taxon>Lactobacillales</taxon>
        <taxon>Enterococcaceae</taxon>
        <taxon>Vagococcus</taxon>
    </lineage>
</organism>
<dbReference type="InterPro" id="IPR036390">
    <property type="entry name" value="WH_DNA-bd_sf"/>
</dbReference>
<dbReference type="PANTHER" id="PTHR43132:SF6">
    <property type="entry name" value="HTH-TYPE TRANSCRIPTIONAL REPRESSOR CZRA"/>
    <property type="match status" value="1"/>
</dbReference>
<evidence type="ECO:0000313" key="6">
    <source>
        <dbReference type="Proteomes" id="UP001147148"/>
    </source>
</evidence>
<dbReference type="Proteomes" id="UP001147148">
    <property type="component" value="Unassembled WGS sequence"/>
</dbReference>
<comment type="caution">
    <text evidence="5">The sequence shown here is derived from an EMBL/GenBank/DDBJ whole genome shotgun (WGS) entry which is preliminary data.</text>
</comment>
<gene>
    <name evidence="5" type="ORF">OL233_04355</name>
</gene>
<dbReference type="CDD" id="cd00090">
    <property type="entry name" value="HTH_ARSR"/>
    <property type="match status" value="1"/>
</dbReference>
<dbReference type="Gene3D" id="1.10.10.10">
    <property type="entry name" value="Winged helix-like DNA-binding domain superfamily/Winged helix DNA-binding domain"/>
    <property type="match status" value="1"/>
</dbReference>
<dbReference type="InterPro" id="IPR011991">
    <property type="entry name" value="ArsR-like_HTH"/>
</dbReference>
<evidence type="ECO:0000256" key="3">
    <source>
        <dbReference type="ARBA" id="ARBA00023163"/>
    </source>
</evidence>
<dbReference type="InterPro" id="IPR036388">
    <property type="entry name" value="WH-like_DNA-bd_sf"/>
</dbReference>
<name>A0ABT5X0K4_9ENTE</name>
<evidence type="ECO:0000259" key="4">
    <source>
        <dbReference type="PROSITE" id="PS50987"/>
    </source>
</evidence>
<proteinExistence type="predicted"/>
<accession>A0ABT5X0K4</accession>
<keyword evidence="3" id="KW-0804">Transcription</keyword>
<reference evidence="5" key="1">
    <citation type="submission" date="2022-10" db="EMBL/GenBank/DDBJ databases">
        <title>Vagococcus sp. isolated from poultry meat.</title>
        <authorList>
            <person name="Johansson P."/>
            <person name="Bjorkroth J."/>
        </authorList>
    </citation>
    <scope>NUCLEOTIDE SEQUENCE</scope>
    <source>
        <strain evidence="5">PNs007</strain>
    </source>
</reference>
<keyword evidence="2" id="KW-0238">DNA-binding</keyword>
<dbReference type="PRINTS" id="PR00778">
    <property type="entry name" value="HTHARSR"/>
</dbReference>
<evidence type="ECO:0000256" key="2">
    <source>
        <dbReference type="ARBA" id="ARBA00023125"/>
    </source>
</evidence>
<sequence length="104" mass="11828">MTKLEATDDMIIEASQLYKALSDNTRIKILTLLSQGERNVSGIVETLGLEQSNISHQLKLLRHANLVKTRKDGKVVYYSLDDQHVLDILGQTFKHVKHSPRCKK</sequence>
<dbReference type="RefSeq" id="WP_275471139.1">
    <property type="nucleotide sequence ID" value="NZ_JAPDSH010000002.1"/>
</dbReference>
<dbReference type="PROSITE" id="PS50987">
    <property type="entry name" value="HTH_ARSR_2"/>
    <property type="match status" value="1"/>
</dbReference>
<feature type="domain" description="HTH arsR-type" evidence="4">
    <location>
        <begin position="6"/>
        <end position="100"/>
    </location>
</feature>
<dbReference type="InterPro" id="IPR001845">
    <property type="entry name" value="HTH_ArsR_DNA-bd_dom"/>
</dbReference>
<dbReference type="SMART" id="SM00418">
    <property type="entry name" value="HTH_ARSR"/>
    <property type="match status" value="1"/>
</dbReference>
<dbReference type="PANTHER" id="PTHR43132">
    <property type="entry name" value="ARSENICAL RESISTANCE OPERON REPRESSOR ARSR-RELATED"/>
    <property type="match status" value="1"/>
</dbReference>
<dbReference type="NCBIfam" id="NF033788">
    <property type="entry name" value="HTH_metalloreg"/>
    <property type="match status" value="1"/>
</dbReference>
<keyword evidence="6" id="KW-1185">Reference proteome</keyword>
<dbReference type="Pfam" id="PF01022">
    <property type="entry name" value="HTH_5"/>
    <property type="match status" value="1"/>
</dbReference>
<evidence type="ECO:0000313" key="5">
    <source>
        <dbReference type="EMBL" id="MDF0479514.1"/>
    </source>
</evidence>
<dbReference type="EMBL" id="JAPDSH010000002">
    <property type="protein sequence ID" value="MDF0479514.1"/>
    <property type="molecule type" value="Genomic_DNA"/>
</dbReference>
<evidence type="ECO:0000256" key="1">
    <source>
        <dbReference type="ARBA" id="ARBA00023015"/>
    </source>
</evidence>
<protein>
    <submittedName>
        <fullName evidence="5">Metalloregulator ArsR/SmtB family transcription factor</fullName>
    </submittedName>
</protein>
<keyword evidence="1" id="KW-0805">Transcription regulation</keyword>
<dbReference type="InterPro" id="IPR051011">
    <property type="entry name" value="Metal_resp_trans_reg"/>
</dbReference>